<comment type="caution">
    <text evidence="2">The sequence shown here is derived from an EMBL/GenBank/DDBJ whole genome shotgun (WGS) entry which is preliminary data.</text>
</comment>
<feature type="transmembrane region" description="Helical" evidence="1">
    <location>
        <begin position="51"/>
        <end position="69"/>
    </location>
</feature>
<proteinExistence type="predicted"/>
<name>A0ABS3DYA6_9BACI</name>
<evidence type="ECO:0000313" key="3">
    <source>
        <dbReference type="Proteomes" id="UP000663970"/>
    </source>
</evidence>
<keyword evidence="1" id="KW-0472">Membrane</keyword>
<sequence>MEENTVTTCIQCKQRWSFRAAFRQQPLLLQERKAACPHCAFEQYVRLDDSVFLLFIFLPIVLVILKITFGLPGSFYGFGAAAGFISLSLLTPFLTKARAWKEPSPWEEFRRRKA</sequence>
<evidence type="ECO:0008006" key="4">
    <source>
        <dbReference type="Google" id="ProtNLM"/>
    </source>
</evidence>
<evidence type="ECO:0000313" key="2">
    <source>
        <dbReference type="EMBL" id="MBN8236353.1"/>
    </source>
</evidence>
<evidence type="ECO:0000256" key="1">
    <source>
        <dbReference type="SAM" id="Phobius"/>
    </source>
</evidence>
<feature type="transmembrane region" description="Helical" evidence="1">
    <location>
        <begin position="75"/>
        <end position="94"/>
    </location>
</feature>
<dbReference type="Proteomes" id="UP000663970">
    <property type="component" value="Unassembled WGS sequence"/>
</dbReference>
<accession>A0ABS3DYA6</accession>
<keyword evidence="1" id="KW-1133">Transmembrane helix</keyword>
<gene>
    <name evidence="2" type="ORF">JF544_13885</name>
</gene>
<organism evidence="2 3">
    <name type="scientific">Halobacillus kuroshimensis</name>
    <dbReference type="NCBI Taxonomy" id="302481"/>
    <lineage>
        <taxon>Bacteria</taxon>
        <taxon>Bacillati</taxon>
        <taxon>Bacillota</taxon>
        <taxon>Bacilli</taxon>
        <taxon>Bacillales</taxon>
        <taxon>Bacillaceae</taxon>
        <taxon>Halobacillus</taxon>
    </lineage>
</organism>
<keyword evidence="3" id="KW-1185">Reference proteome</keyword>
<keyword evidence="1" id="KW-0812">Transmembrane</keyword>
<dbReference type="RefSeq" id="WP_206934727.1">
    <property type="nucleotide sequence ID" value="NZ_JAEKJY010000004.1"/>
</dbReference>
<reference evidence="2 3" key="1">
    <citation type="submission" date="2020-12" db="EMBL/GenBank/DDBJ databases">
        <title>Oil enriched cultivation method for isolating marine PHA-producing bacteria.</title>
        <authorList>
            <person name="Zheng W."/>
            <person name="Yu S."/>
            <person name="Huang Y."/>
        </authorList>
    </citation>
    <scope>NUCLEOTIDE SEQUENCE [LARGE SCALE GENOMIC DNA]</scope>
    <source>
        <strain evidence="2 3">SY-2-6</strain>
    </source>
</reference>
<protein>
    <recommendedName>
        <fullName evidence="4">Cxxc_20_cxxc protein</fullName>
    </recommendedName>
</protein>
<dbReference type="EMBL" id="JAEKJY010000004">
    <property type="protein sequence ID" value="MBN8236353.1"/>
    <property type="molecule type" value="Genomic_DNA"/>
</dbReference>